<organism evidence="7 8">
    <name type="scientific">Moheibacter stercoris</name>
    <dbReference type="NCBI Taxonomy" id="1628251"/>
    <lineage>
        <taxon>Bacteria</taxon>
        <taxon>Pseudomonadati</taxon>
        <taxon>Bacteroidota</taxon>
        <taxon>Flavobacteriia</taxon>
        <taxon>Flavobacteriales</taxon>
        <taxon>Weeksellaceae</taxon>
        <taxon>Moheibacter</taxon>
    </lineage>
</organism>
<keyword evidence="4 6" id="KW-0808">Transferase</keyword>
<dbReference type="Gene3D" id="3.40.50.150">
    <property type="entry name" value="Vaccinia Virus protein VP39"/>
    <property type="match status" value="1"/>
</dbReference>
<dbReference type="Proteomes" id="UP001549146">
    <property type="component" value="Unassembled WGS sequence"/>
</dbReference>
<feature type="binding site" evidence="6">
    <location>
        <position position="71"/>
    </location>
    <ligand>
        <name>S-adenosyl-L-methionine</name>
        <dbReference type="ChEBI" id="CHEBI:59789"/>
    </ligand>
</feature>
<comment type="function">
    <text evidence="6">Specifically methylates the N7 position of a guanine in 16S rRNA.</text>
</comment>
<feature type="binding site" evidence="6">
    <location>
        <position position="135"/>
    </location>
    <ligand>
        <name>S-adenosyl-L-methionine</name>
        <dbReference type="ChEBI" id="CHEBI:59789"/>
    </ligand>
</feature>
<keyword evidence="1 6" id="KW-0963">Cytoplasm</keyword>
<reference evidence="7 8" key="1">
    <citation type="submission" date="2024-06" db="EMBL/GenBank/DDBJ databases">
        <title>Genomic Encyclopedia of Type Strains, Phase IV (KMG-IV): sequencing the most valuable type-strain genomes for metagenomic binning, comparative biology and taxonomic classification.</title>
        <authorList>
            <person name="Goeker M."/>
        </authorList>
    </citation>
    <scope>NUCLEOTIDE SEQUENCE [LARGE SCALE GENOMIC DNA]</scope>
    <source>
        <strain evidence="7 8">DSM 29388</strain>
    </source>
</reference>
<evidence type="ECO:0000256" key="3">
    <source>
        <dbReference type="ARBA" id="ARBA00022603"/>
    </source>
</evidence>
<comment type="caution">
    <text evidence="6">Lacks conserved residue(s) required for the propagation of feature annotation.</text>
</comment>
<evidence type="ECO:0000256" key="2">
    <source>
        <dbReference type="ARBA" id="ARBA00022552"/>
    </source>
</evidence>
<dbReference type="HAMAP" id="MF_00074">
    <property type="entry name" value="16SrRNA_methyltr_G"/>
    <property type="match status" value="1"/>
</dbReference>
<accession>A0ABV2LR80</accession>
<dbReference type="CDD" id="cd02440">
    <property type="entry name" value="AdoMet_MTases"/>
    <property type="match status" value="1"/>
</dbReference>
<dbReference type="RefSeq" id="WP_354507010.1">
    <property type="nucleotide sequence ID" value="NZ_JBEPMO010000002.1"/>
</dbReference>
<dbReference type="PANTHER" id="PTHR31760:SF0">
    <property type="entry name" value="S-ADENOSYL-L-METHIONINE-DEPENDENT METHYLTRANSFERASES SUPERFAMILY PROTEIN"/>
    <property type="match status" value="1"/>
</dbReference>
<feature type="binding site" evidence="6">
    <location>
        <position position="76"/>
    </location>
    <ligand>
        <name>S-adenosyl-L-methionine</name>
        <dbReference type="ChEBI" id="CHEBI:59789"/>
    </ligand>
</feature>
<dbReference type="PIRSF" id="PIRSF003078">
    <property type="entry name" value="GidB"/>
    <property type="match status" value="1"/>
</dbReference>
<dbReference type="PANTHER" id="PTHR31760">
    <property type="entry name" value="S-ADENOSYL-L-METHIONINE-DEPENDENT METHYLTRANSFERASES SUPERFAMILY PROTEIN"/>
    <property type="match status" value="1"/>
</dbReference>
<dbReference type="GO" id="GO:0008168">
    <property type="term" value="F:methyltransferase activity"/>
    <property type="evidence" value="ECO:0007669"/>
    <property type="project" value="UniProtKB-KW"/>
</dbReference>
<keyword evidence="8" id="KW-1185">Reference proteome</keyword>
<keyword evidence="2 6" id="KW-0698">rRNA processing</keyword>
<name>A0ABV2LR80_9FLAO</name>
<protein>
    <recommendedName>
        <fullName evidence="6">Ribosomal RNA small subunit methyltransferase G</fullName>
        <ecNumber evidence="6">2.1.1.-</ecNumber>
    </recommendedName>
    <alternativeName>
        <fullName evidence="6">16S rRNA 7-methylguanosine methyltransferase</fullName>
        <shortName evidence="6">16S rRNA m7G methyltransferase</shortName>
    </alternativeName>
</protein>
<evidence type="ECO:0000256" key="6">
    <source>
        <dbReference type="HAMAP-Rule" id="MF_00074"/>
    </source>
</evidence>
<evidence type="ECO:0000313" key="8">
    <source>
        <dbReference type="Proteomes" id="UP001549146"/>
    </source>
</evidence>
<evidence type="ECO:0000313" key="7">
    <source>
        <dbReference type="EMBL" id="MET3731089.1"/>
    </source>
</evidence>
<comment type="similarity">
    <text evidence="6">Belongs to the methyltransferase superfamily. RNA methyltransferase RsmG family.</text>
</comment>
<dbReference type="Pfam" id="PF02527">
    <property type="entry name" value="GidB"/>
    <property type="match status" value="1"/>
</dbReference>
<evidence type="ECO:0000256" key="5">
    <source>
        <dbReference type="ARBA" id="ARBA00022691"/>
    </source>
</evidence>
<dbReference type="InterPro" id="IPR003682">
    <property type="entry name" value="rRNA_ssu_MeTfrase_G"/>
</dbReference>
<evidence type="ECO:0000256" key="4">
    <source>
        <dbReference type="ARBA" id="ARBA00022679"/>
    </source>
</evidence>
<comment type="subcellular location">
    <subcellularLocation>
        <location evidence="6">Cytoplasm</location>
    </subcellularLocation>
</comment>
<dbReference type="EC" id="2.1.1.-" evidence="6"/>
<evidence type="ECO:0000256" key="1">
    <source>
        <dbReference type="ARBA" id="ARBA00022490"/>
    </source>
</evidence>
<gene>
    <name evidence="6" type="primary">rsmG</name>
    <name evidence="7" type="ORF">ABID46_000648</name>
</gene>
<comment type="caution">
    <text evidence="7">The sequence shown here is derived from an EMBL/GenBank/DDBJ whole genome shotgun (WGS) entry which is preliminary data.</text>
</comment>
<sequence length="205" mass="23540">MEEILNQFPDLSETQIQQFQQLESLYFEWNEKINVISRKDIEELYVKHVLHSLAIAKVMKFKSGSDVLDVGTGGGFPGIPLAILFPEVNFHLVDSIQKKILVVTEVANALGLENVKAEANRVEKLKMKYDFIVSRAVTQMPKFVGWVRNKIKQEHKNPLPNGILYLKGGDLTEELQDFRDIVIYPIPDFFSDPFFETKKVVYLPL</sequence>
<keyword evidence="3 6" id="KW-0489">Methyltransferase</keyword>
<dbReference type="EMBL" id="JBEPMO010000002">
    <property type="protein sequence ID" value="MET3731089.1"/>
    <property type="molecule type" value="Genomic_DNA"/>
</dbReference>
<feature type="binding site" evidence="6">
    <location>
        <begin position="122"/>
        <end position="123"/>
    </location>
    <ligand>
        <name>S-adenosyl-L-methionine</name>
        <dbReference type="ChEBI" id="CHEBI:59789"/>
    </ligand>
</feature>
<dbReference type="SUPFAM" id="SSF53335">
    <property type="entry name" value="S-adenosyl-L-methionine-dependent methyltransferases"/>
    <property type="match status" value="1"/>
</dbReference>
<proteinExistence type="inferred from homology"/>
<dbReference type="InterPro" id="IPR029063">
    <property type="entry name" value="SAM-dependent_MTases_sf"/>
</dbReference>
<dbReference type="GO" id="GO:0032259">
    <property type="term" value="P:methylation"/>
    <property type="evidence" value="ECO:0007669"/>
    <property type="project" value="UniProtKB-KW"/>
</dbReference>
<dbReference type="NCBIfam" id="TIGR00138">
    <property type="entry name" value="rsmG_gidB"/>
    <property type="match status" value="1"/>
</dbReference>
<keyword evidence="5 6" id="KW-0949">S-adenosyl-L-methionine</keyword>